<evidence type="ECO:0000256" key="7">
    <source>
        <dbReference type="SAM" id="MobiDB-lite"/>
    </source>
</evidence>
<dbReference type="Pfam" id="PF01773">
    <property type="entry name" value="Nucleos_tra2_N"/>
    <property type="match status" value="1"/>
</dbReference>
<keyword evidence="4 8" id="KW-0812">Transmembrane</keyword>
<comment type="subcellular location">
    <subcellularLocation>
        <location evidence="1">Cell membrane</location>
        <topology evidence="1">Multi-pass membrane protein</topology>
    </subcellularLocation>
</comment>
<evidence type="ECO:0000256" key="6">
    <source>
        <dbReference type="ARBA" id="ARBA00023136"/>
    </source>
</evidence>
<keyword evidence="5 8" id="KW-1133">Transmembrane helix</keyword>
<feature type="transmembrane region" description="Helical" evidence="8">
    <location>
        <begin position="512"/>
        <end position="533"/>
    </location>
</feature>
<feature type="transmembrane region" description="Helical" evidence="8">
    <location>
        <begin position="272"/>
        <end position="289"/>
    </location>
</feature>
<feature type="domain" description="Concentrative nucleoside transporter N-terminal" evidence="9">
    <location>
        <begin position="278"/>
        <end position="350"/>
    </location>
</feature>
<feature type="transmembrane region" description="Helical" evidence="8">
    <location>
        <begin position="554"/>
        <end position="572"/>
    </location>
</feature>
<feature type="transmembrane region" description="Helical" evidence="8">
    <location>
        <begin position="685"/>
        <end position="706"/>
    </location>
</feature>
<feature type="transmembrane region" description="Helical" evidence="8">
    <location>
        <begin position="301"/>
        <end position="322"/>
    </location>
</feature>
<keyword evidence="3" id="KW-1003">Cell membrane</keyword>
<comment type="similarity">
    <text evidence="2">Belongs to the concentrative nucleoside transporter (CNT) (TC 2.A.41) family.</text>
</comment>
<dbReference type="PANTHER" id="PTHR10590:SF4">
    <property type="entry name" value="SOLUTE CARRIER FAMILY 28 MEMBER 3"/>
    <property type="match status" value="1"/>
</dbReference>
<organism evidence="12 13">
    <name type="scientific">Taenia crassiceps</name>
    <dbReference type="NCBI Taxonomy" id="6207"/>
    <lineage>
        <taxon>Eukaryota</taxon>
        <taxon>Metazoa</taxon>
        <taxon>Spiralia</taxon>
        <taxon>Lophotrochozoa</taxon>
        <taxon>Platyhelminthes</taxon>
        <taxon>Cestoda</taxon>
        <taxon>Eucestoda</taxon>
        <taxon>Cyclophyllidea</taxon>
        <taxon>Taeniidae</taxon>
        <taxon>Taenia</taxon>
    </lineage>
</organism>
<evidence type="ECO:0000256" key="4">
    <source>
        <dbReference type="ARBA" id="ARBA00022692"/>
    </source>
</evidence>
<evidence type="ECO:0000256" key="3">
    <source>
        <dbReference type="ARBA" id="ARBA00022475"/>
    </source>
</evidence>
<dbReference type="InterPro" id="IPR008276">
    <property type="entry name" value="C_nuclsd_transpt"/>
</dbReference>
<reference evidence="12 13" key="1">
    <citation type="journal article" date="2022" name="Front. Cell. Infect. Microbiol.">
        <title>The Genomes of Two Strains of Taenia crassiceps the Animal Model for the Study of Human Cysticercosis.</title>
        <authorList>
            <person name="Bobes R.J."/>
            <person name="Estrada K."/>
            <person name="Rios-Valencia D.G."/>
            <person name="Calderon-Gallegos A."/>
            <person name="de la Torre P."/>
            <person name="Carrero J.C."/>
            <person name="Sanchez-Flores A."/>
            <person name="Laclette J.P."/>
        </authorList>
    </citation>
    <scope>NUCLEOTIDE SEQUENCE [LARGE SCALE GENOMIC DNA]</scope>
    <source>
        <strain evidence="12">WFUcys</strain>
    </source>
</reference>
<feature type="domain" description="Nucleoside transporter/FeoB GTPase Gate" evidence="11">
    <location>
        <begin position="355"/>
        <end position="452"/>
    </location>
</feature>
<evidence type="ECO:0000259" key="11">
    <source>
        <dbReference type="Pfam" id="PF07670"/>
    </source>
</evidence>
<evidence type="ECO:0000256" key="5">
    <source>
        <dbReference type="ARBA" id="ARBA00022989"/>
    </source>
</evidence>
<evidence type="ECO:0000256" key="8">
    <source>
        <dbReference type="SAM" id="Phobius"/>
    </source>
</evidence>
<feature type="transmembrane region" description="Helical" evidence="8">
    <location>
        <begin position="433"/>
        <end position="451"/>
    </location>
</feature>
<dbReference type="Pfam" id="PF07670">
    <property type="entry name" value="Gate"/>
    <property type="match status" value="1"/>
</dbReference>
<dbReference type="EMBL" id="JAKROA010000003">
    <property type="protein sequence ID" value="KAL5109013.1"/>
    <property type="molecule type" value="Genomic_DNA"/>
</dbReference>
<keyword evidence="6 8" id="KW-0472">Membrane</keyword>
<feature type="domain" description="Concentrative nucleoside transporter C-terminal" evidence="10">
    <location>
        <begin position="457"/>
        <end position="703"/>
    </location>
</feature>
<dbReference type="InterPro" id="IPR011657">
    <property type="entry name" value="CNT_C_dom"/>
</dbReference>
<accession>A0ABR4QI59</accession>
<feature type="transmembrane region" description="Helical" evidence="8">
    <location>
        <begin position="353"/>
        <end position="381"/>
    </location>
</feature>
<protein>
    <submittedName>
        <fullName evidence="12">Solute carrier family 28 member 3</fullName>
    </submittedName>
</protein>
<evidence type="ECO:0000256" key="2">
    <source>
        <dbReference type="ARBA" id="ARBA00009033"/>
    </source>
</evidence>
<evidence type="ECO:0000259" key="10">
    <source>
        <dbReference type="Pfam" id="PF07662"/>
    </source>
</evidence>
<name>A0ABR4QI59_9CEST</name>
<dbReference type="InterPro" id="IPR011642">
    <property type="entry name" value="Gate_dom"/>
</dbReference>
<feature type="transmembrane region" description="Helical" evidence="8">
    <location>
        <begin position="129"/>
        <end position="154"/>
    </location>
</feature>
<dbReference type="PANTHER" id="PTHR10590">
    <property type="entry name" value="SODIUM/NUCLEOSIDE COTRANSPORTER"/>
    <property type="match status" value="1"/>
</dbReference>
<evidence type="ECO:0000256" key="1">
    <source>
        <dbReference type="ARBA" id="ARBA00004651"/>
    </source>
</evidence>
<feature type="transmembrane region" description="Helical" evidence="8">
    <location>
        <begin position="650"/>
        <end position="673"/>
    </location>
</feature>
<sequence>MWRTPRNRRLPWPGYISEAWLHLIKSMGKTEGTAAGAHTLVPIETESSGFAASEAEESGVTPSSTSKEASDGGKGFAYPTKPFTSWSEDDFPNKPEHGRRGVNKILGLYTDARKALFKKRPLADNIEPICCDGVAGLFGLLFFLLVDVAYVVYACFYEGLDKDGDVHLLWMSVVLWLVILVKMARRLVRLARTKGGCWRVFAPMSRLYHSVLNGLVRLLTAPWRAVWSHVSGDEVTIQRRKDLTKNIIAAVIMLGFAAFCITYYVIMVNVENLISLSGIGLLVLISIALSRFPDKINWQPVLICFFIQLFLAFITLKTHAGYVTFDFLGKRMAEFLENSQAGSRFVFGSLECFAFSVLPMVIFFSSFTAVCFHLGIIQLIIDKPSKLATKFIKTTGPETLNAIANIFFSMTEAPLITRPYLPMSTNSELHAMIVNGFASIAGSVLAALISFGIPANHLLISCILSAPAALAVSKIMYPETKMSPLANSEISLKMKSPYNSALEAAMVGAMEAIPICAGIVANLIALLSLYNFLNRILIWLGRRVSLQFDLTFEVIFSYVLWPIVVTMGVPIADALKVGELIGIKIFINQFAAFQRLGVLMQNRVLLAERNTSLPINYLPNGDWRFTLKNGTTVIATYGALFTEKAQVLSTYALCGFANIGSVGIFLGAMIAILPQRRVDLTNMIVYGMIGGNIACFLTGCFAGLFYDKFV</sequence>
<evidence type="ECO:0000259" key="9">
    <source>
        <dbReference type="Pfam" id="PF01773"/>
    </source>
</evidence>
<evidence type="ECO:0000313" key="12">
    <source>
        <dbReference type="EMBL" id="KAL5109013.1"/>
    </source>
</evidence>
<evidence type="ECO:0000313" key="13">
    <source>
        <dbReference type="Proteomes" id="UP001651158"/>
    </source>
</evidence>
<feature type="transmembrane region" description="Helical" evidence="8">
    <location>
        <begin position="166"/>
        <end position="184"/>
    </location>
</feature>
<dbReference type="Proteomes" id="UP001651158">
    <property type="component" value="Unassembled WGS sequence"/>
</dbReference>
<dbReference type="Pfam" id="PF07662">
    <property type="entry name" value="Nucleos_tra2_C"/>
    <property type="match status" value="1"/>
</dbReference>
<proteinExistence type="inferred from homology"/>
<dbReference type="InterPro" id="IPR002668">
    <property type="entry name" value="CNT_N_dom"/>
</dbReference>
<feature type="transmembrane region" description="Helical" evidence="8">
    <location>
        <begin position="247"/>
        <end position="266"/>
    </location>
</feature>
<comment type="caution">
    <text evidence="12">The sequence shown here is derived from an EMBL/GenBank/DDBJ whole genome shotgun (WGS) entry which is preliminary data.</text>
</comment>
<keyword evidence="13" id="KW-1185">Reference proteome</keyword>
<feature type="region of interest" description="Disordered" evidence="7">
    <location>
        <begin position="51"/>
        <end position="79"/>
    </location>
</feature>
<gene>
    <name evidence="12" type="ORF">TcWFU_005912</name>
</gene>